<dbReference type="EMBL" id="SMOL01000401">
    <property type="protein sequence ID" value="KAB2617179.1"/>
    <property type="molecule type" value="Genomic_DNA"/>
</dbReference>
<reference evidence="3" key="2">
    <citation type="submission" date="2019-10" db="EMBL/GenBank/DDBJ databases">
        <title>A de novo genome assembly of a pear dwarfing rootstock.</title>
        <authorList>
            <person name="Wang F."/>
            <person name="Wang J."/>
            <person name="Li S."/>
            <person name="Zhang Y."/>
            <person name="Fang M."/>
            <person name="Ma L."/>
            <person name="Zhao Y."/>
            <person name="Jiang S."/>
        </authorList>
    </citation>
    <scope>NUCLEOTIDE SEQUENCE [LARGE SCALE GENOMIC DNA]</scope>
</reference>
<keyword evidence="3" id="KW-1185">Reference proteome</keyword>
<sequence>MEMELSFVWLSSTLIWTRKGGKSEIIGMVQSIGDSSDRENDKTTNKNKYLG</sequence>
<evidence type="ECO:0000256" key="1">
    <source>
        <dbReference type="SAM" id="MobiDB-lite"/>
    </source>
</evidence>
<name>A0A5N5GNQ6_9ROSA</name>
<gene>
    <name evidence="2" type="ORF">D8674_013048</name>
</gene>
<proteinExistence type="predicted"/>
<evidence type="ECO:0000313" key="3">
    <source>
        <dbReference type="Proteomes" id="UP000327157"/>
    </source>
</evidence>
<protein>
    <submittedName>
        <fullName evidence="2">Uncharacterized protein</fullName>
    </submittedName>
</protein>
<evidence type="ECO:0000313" key="2">
    <source>
        <dbReference type="EMBL" id="KAB2617179.1"/>
    </source>
</evidence>
<accession>A0A5N5GNQ6</accession>
<dbReference type="Proteomes" id="UP000327157">
    <property type="component" value="Chromosome 15"/>
</dbReference>
<reference evidence="2 3" key="1">
    <citation type="submission" date="2019-09" db="EMBL/GenBank/DDBJ databases">
        <authorList>
            <person name="Ou C."/>
        </authorList>
    </citation>
    <scope>NUCLEOTIDE SEQUENCE [LARGE SCALE GENOMIC DNA]</scope>
    <source>
        <strain evidence="2">S2</strain>
        <tissue evidence="2">Leaf</tissue>
    </source>
</reference>
<reference evidence="2 3" key="3">
    <citation type="submission" date="2019-11" db="EMBL/GenBank/DDBJ databases">
        <title>A de novo genome assembly of a pear dwarfing rootstock.</title>
        <authorList>
            <person name="Wang F."/>
            <person name="Wang J."/>
            <person name="Li S."/>
            <person name="Zhang Y."/>
            <person name="Fang M."/>
            <person name="Ma L."/>
            <person name="Zhao Y."/>
            <person name="Jiang S."/>
        </authorList>
    </citation>
    <scope>NUCLEOTIDE SEQUENCE [LARGE SCALE GENOMIC DNA]</scope>
    <source>
        <strain evidence="2">S2</strain>
        <tissue evidence="2">Leaf</tissue>
    </source>
</reference>
<dbReference type="AlphaFoldDB" id="A0A5N5GNQ6"/>
<comment type="caution">
    <text evidence="2">The sequence shown here is derived from an EMBL/GenBank/DDBJ whole genome shotgun (WGS) entry which is preliminary data.</text>
</comment>
<feature type="compositionally biased region" description="Basic and acidic residues" evidence="1">
    <location>
        <begin position="35"/>
        <end position="44"/>
    </location>
</feature>
<organism evidence="2 3">
    <name type="scientific">Pyrus ussuriensis x Pyrus communis</name>
    <dbReference type="NCBI Taxonomy" id="2448454"/>
    <lineage>
        <taxon>Eukaryota</taxon>
        <taxon>Viridiplantae</taxon>
        <taxon>Streptophyta</taxon>
        <taxon>Embryophyta</taxon>
        <taxon>Tracheophyta</taxon>
        <taxon>Spermatophyta</taxon>
        <taxon>Magnoliopsida</taxon>
        <taxon>eudicotyledons</taxon>
        <taxon>Gunneridae</taxon>
        <taxon>Pentapetalae</taxon>
        <taxon>rosids</taxon>
        <taxon>fabids</taxon>
        <taxon>Rosales</taxon>
        <taxon>Rosaceae</taxon>
        <taxon>Amygdaloideae</taxon>
        <taxon>Maleae</taxon>
        <taxon>Pyrus</taxon>
    </lineage>
</organism>
<feature type="region of interest" description="Disordered" evidence="1">
    <location>
        <begin position="31"/>
        <end position="51"/>
    </location>
</feature>